<dbReference type="GO" id="GO:0003700">
    <property type="term" value="F:DNA-binding transcription factor activity"/>
    <property type="evidence" value="ECO:0007669"/>
    <property type="project" value="InterPro"/>
</dbReference>
<organism evidence="2 3">
    <name type="scientific">Laodelphax striatellus</name>
    <name type="common">Small brown planthopper</name>
    <name type="synonym">Delphax striatella</name>
    <dbReference type="NCBI Taxonomy" id="195883"/>
    <lineage>
        <taxon>Eukaryota</taxon>
        <taxon>Metazoa</taxon>
        <taxon>Ecdysozoa</taxon>
        <taxon>Arthropoda</taxon>
        <taxon>Hexapoda</taxon>
        <taxon>Insecta</taxon>
        <taxon>Pterygota</taxon>
        <taxon>Neoptera</taxon>
        <taxon>Paraneoptera</taxon>
        <taxon>Hemiptera</taxon>
        <taxon>Auchenorrhyncha</taxon>
        <taxon>Fulgoroidea</taxon>
        <taxon>Delphacidae</taxon>
        <taxon>Criomorphinae</taxon>
        <taxon>Laodelphax</taxon>
    </lineage>
</organism>
<dbReference type="PANTHER" id="PTHR47456">
    <property type="entry name" value="PHD-TYPE DOMAIN-CONTAINING PROTEIN"/>
    <property type="match status" value="1"/>
</dbReference>
<name>A0A482WVH5_LAOST</name>
<evidence type="ECO:0000313" key="3">
    <source>
        <dbReference type="Proteomes" id="UP000291343"/>
    </source>
</evidence>
<protein>
    <submittedName>
        <fullName evidence="2">Uncharacterized protein</fullName>
    </submittedName>
</protein>
<dbReference type="OrthoDB" id="6426195at2759"/>
<dbReference type="Pfam" id="PF15299">
    <property type="entry name" value="ALS2CR8"/>
    <property type="match status" value="1"/>
</dbReference>
<reference evidence="2 3" key="1">
    <citation type="journal article" date="2017" name="Gigascience">
        <title>Genome sequence of the small brown planthopper, Laodelphax striatellus.</title>
        <authorList>
            <person name="Zhu J."/>
            <person name="Jiang F."/>
            <person name="Wang X."/>
            <person name="Yang P."/>
            <person name="Bao Y."/>
            <person name="Zhao W."/>
            <person name="Wang W."/>
            <person name="Lu H."/>
            <person name="Wang Q."/>
            <person name="Cui N."/>
            <person name="Li J."/>
            <person name="Chen X."/>
            <person name="Luo L."/>
            <person name="Yu J."/>
            <person name="Kang L."/>
            <person name="Cui F."/>
        </authorList>
    </citation>
    <scope>NUCLEOTIDE SEQUENCE [LARGE SCALE GENOMIC DNA]</scope>
    <source>
        <strain evidence="2">Lst14</strain>
    </source>
</reference>
<dbReference type="InParanoid" id="A0A482WVH5"/>
<evidence type="ECO:0000256" key="1">
    <source>
        <dbReference type="SAM" id="MobiDB-lite"/>
    </source>
</evidence>
<sequence length="143" mass="16836">MMLTSDSEIIKEQVFCVKTLNEFLERLQQHEISTASKFILAKSCKRFSQEKAVLSNKLKLHWQDEIPYFHFGARLYLCHQGKDNNKYQREKYASNRDKKADHSLVKRYNLTKVSKKLDCPAFQSDEDRENSGTQSYRAHHPPP</sequence>
<proteinExistence type="predicted"/>
<keyword evidence="3" id="KW-1185">Reference proteome</keyword>
<feature type="region of interest" description="Disordered" evidence="1">
    <location>
        <begin position="119"/>
        <end position="143"/>
    </location>
</feature>
<gene>
    <name evidence="2" type="ORF">LSTR_LSTR008572</name>
</gene>
<accession>A0A482WVH5</accession>
<dbReference type="AlphaFoldDB" id="A0A482WVH5"/>
<dbReference type="EMBL" id="QKKF02023962">
    <property type="protein sequence ID" value="RZF37534.1"/>
    <property type="molecule type" value="Genomic_DNA"/>
</dbReference>
<evidence type="ECO:0000313" key="2">
    <source>
        <dbReference type="EMBL" id="RZF37534.1"/>
    </source>
</evidence>
<dbReference type="Proteomes" id="UP000291343">
    <property type="component" value="Unassembled WGS sequence"/>
</dbReference>
<dbReference type="InterPro" id="IPR029309">
    <property type="entry name" value="CaRF"/>
</dbReference>
<comment type="caution">
    <text evidence="2">The sequence shown here is derived from an EMBL/GenBank/DDBJ whole genome shotgun (WGS) entry which is preliminary data.</text>
</comment>